<dbReference type="PROSITE" id="PS50035">
    <property type="entry name" value="PLD"/>
    <property type="match status" value="2"/>
</dbReference>
<comment type="function">
    <text evidence="12">Catalyzes the reversible phosphatidyl group transfer from one phosphatidylglycerol molecule to another to form cardiolipin (CL) (diphosphatidylglycerol) and glycerol.</text>
</comment>
<keyword evidence="10 12" id="KW-0594">Phospholipid biosynthesis</keyword>
<dbReference type="SMART" id="SM00155">
    <property type="entry name" value="PLDc"/>
    <property type="match status" value="2"/>
</dbReference>
<dbReference type="EC" id="2.7.8.-" evidence="12 13"/>
<dbReference type="Proteomes" id="UP000220840">
    <property type="component" value="Unassembled WGS sequence"/>
</dbReference>
<evidence type="ECO:0000256" key="2">
    <source>
        <dbReference type="ARBA" id="ARBA00022475"/>
    </source>
</evidence>
<evidence type="ECO:0000259" key="14">
    <source>
        <dbReference type="PROSITE" id="PS50035"/>
    </source>
</evidence>
<evidence type="ECO:0000256" key="3">
    <source>
        <dbReference type="ARBA" id="ARBA00022516"/>
    </source>
</evidence>
<keyword evidence="11 12" id="KW-1208">Phospholipid metabolism</keyword>
<dbReference type="HAMAP" id="MF_01916">
    <property type="entry name" value="Cardiolipin_synth_Cls"/>
    <property type="match status" value="1"/>
</dbReference>
<dbReference type="GO" id="GO:0005886">
    <property type="term" value="C:plasma membrane"/>
    <property type="evidence" value="ECO:0007669"/>
    <property type="project" value="UniProtKB-SubCell"/>
</dbReference>
<dbReference type="InterPro" id="IPR030874">
    <property type="entry name" value="Cardiolipin_synth_Firmi"/>
</dbReference>
<keyword evidence="4 12" id="KW-0808">Transferase</keyword>
<proteinExistence type="inferred from homology"/>
<evidence type="ECO:0000256" key="11">
    <source>
        <dbReference type="ARBA" id="ARBA00023264"/>
    </source>
</evidence>
<feature type="active site" evidence="12">
    <location>
        <position position="223"/>
    </location>
</feature>
<dbReference type="GO" id="GO:0008808">
    <property type="term" value="F:cardiolipin synthase activity"/>
    <property type="evidence" value="ECO:0007669"/>
    <property type="project" value="UniProtKB-UniRule"/>
</dbReference>
<comment type="catalytic activity">
    <reaction evidence="12">
        <text>2 a 1,2-diacyl-sn-glycero-3-phospho-(1'-sn-glycerol) = a cardiolipin + glycerol</text>
        <dbReference type="Rhea" id="RHEA:31451"/>
        <dbReference type="ChEBI" id="CHEBI:17754"/>
        <dbReference type="ChEBI" id="CHEBI:62237"/>
        <dbReference type="ChEBI" id="CHEBI:64716"/>
    </reaction>
</comment>
<evidence type="ECO:0000256" key="7">
    <source>
        <dbReference type="ARBA" id="ARBA00022989"/>
    </source>
</evidence>
<organism evidence="15 16">
    <name type="scientific">Clostridium neonatale</name>
    <dbReference type="NCBI Taxonomy" id="137838"/>
    <lineage>
        <taxon>Bacteria</taxon>
        <taxon>Bacillati</taxon>
        <taxon>Bacillota</taxon>
        <taxon>Clostridia</taxon>
        <taxon>Eubacteriales</taxon>
        <taxon>Clostridiaceae</taxon>
        <taxon>Clostridium</taxon>
    </lineage>
</organism>
<dbReference type="InterPro" id="IPR027379">
    <property type="entry name" value="CLS_N"/>
</dbReference>
<evidence type="ECO:0000256" key="1">
    <source>
        <dbReference type="ARBA" id="ARBA00004651"/>
    </source>
</evidence>
<dbReference type="FunFam" id="3.30.870.10:FF:000014">
    <property type="entry name" value="Cardiolipin synthase"/>
    <property type="match status" value="1"/>
</dbReference>
<dbReference type="SUPFAM" id="SSF56024">
    <property type="entry name" value="Phospholipase D/nuclease"/>
    <property type="match status" value="2"/>
</dbReference>
<feature type="transmembrane region" description="Helical" evidence="12">
    <location>
        <begin position="28"/>
        <end position="52"/>
    </location>
</feature>
<reference evidence="15 16" key="1">
    <citation type="submission" date="2017-10" db="EMBL/GenBank/DDBJ databases">
        <title>Effective Description of Clostridium neonatale sp. nov. linked to necrotizing enterocolitis in neonates and a clarification of species assignable to the genus Clostridium (Prazmowski 1880) emend. Lawson and Rainey 2016.</title>
        <authorList>
            <person name="Bernard K."/>
            <person name="Burdz T."/>
            <person name="Wiebe D."/>
            <person name="Balcewich B."/>
            <person name="Alfa M."/>
            <person name="Bernier A.-M."/>
        </authorList>
    </citation>
    <scope>NUCLEOTIDE SEQUENCE [LARGE SCALE GENOMIC DNA]</scope>
    <source>
        <strain evidence="15 16">LCDC99A005</strain>
    </source>
</reference>
<feature type="transmembrane region" description="Helical" evidence="12">
    <location>
        <begin position="5"/>
        <end position="22"/>
    </location>
</feature>
<evidence type="ECO:0000256" key="6">
    <source>
        <dbReference type="ARBA" id="ARBA00022737"/>
    </source>
</evidence>
<dbReference type="Pfam" id="PF13091">
    <property type="entry name" value="PLDc_2"/>
    <property type="match status" value="2"/>
</dbReference>
<dbReference type="OrthoDB" id="9762009at2"/>
<dbReference type="EMBL" id="PDCJ01000001">
    <property type="protein sequence ID" value="PEG31050.1"/>
    <property type="molecule type" value="Genomic_DNA"/>
</dbReference>
<comment type="subcellular location">
    <subcellularLocation>
        <location evidence="1 12">Cell membrane</location>
        <topology evidence="1 12">Multi-pass membrane protein</topology>
    </subcellularLocation>
</comment>
<dbReference type="STRING" id="137838.GCA_001458595_02429"/>
<evidence type="ECO:0000313" key="16">
    <source>
        <dbReference type="Proteomes" id="UP000220840"/>
    </source>
</evidence>
<keyword evidence="5 12" id="KW-0812">Transmembrane</keyword>
<accession>A0A2A7MHK6</accession>
<evidence type="ECO:0000256" key="5">
    <source>
        <dbReference type="ARBA" id="ARBA00022692"/>
    </source>
</evidence>
<dbReference type="Pfam" id="PF13396">
    <property type="entry name" value="PLDc_N"/>
    <property type="match status" value="1"/>
</dbReference>
<protein>
    <recommendedName>
        <fullName evidence="12 13">Cardiolipin synthase</fullName>
        <shortName evidence="12">CL synthase</shortName>
        <ecNumber evidence="12 13">2.7.8.-</ecNumber>
    </recommendedName>
</protein>
<dbReference type="Gene3D" id="3.30.870.10">
    <property type="entry name" value="Endonuclease Chain A"/>
    <property type="match status" value="2"/>
</dbReference>
<evidence type="ECO:0000256" key="4">
    <source>
        <dbReference type="ARBA" id="ARBA00022679"/>
    </source>
</evidence>
<evidence type="ECO:0000256" key="13">
    <source>
        <dbReference type="NCBIfam" id="TIGR04265"/>
    </source>
</evidence>
<comment type="caution">
    <text evidence="15">The sequence shown here is derived from an EMBL/GenBank/DDBJ whole genome shotgun (WGS) entry which is preliminary data.</text>
</comment>
<gene>
    <name evidence="15" type="primary">cls</name>
    <name evidence="15" type="ORF">CQ394_04815</name>
</gene>
<feature type="domain" description="PLD phosphodiesterase" evidence="14">
    <location>
        <begin position="390"/>
        <end position="417"/>
    </location>
</feature>
<evidence type="ECO:0000256" key="9">
    <source>
        <dbReference type="ARBA" id="ARBA00023136"/>
    </source>
</evidence>
<feature type="domain" description="PLD phosphodiesterase" evidence="14">
    <location>
        <begin position="211"/>
        <end position="238"/>
    </location>
</feature>
<keyword evidence="3 12" id="KW-0444">Lipid biosynthesis</keyword>
<dbReference type="NCBIfam" id="TIGR04265">
    <property type="entry name" value="bac_cardiolipin"/>
    <property type="match status" value="1"/>
</dbReference>
<feature type="active site" evidence="12">
    <location>
        <position position="395"/>
    </location>
</feature>
<keyword evidence="16" id="KW-1185">Reference proteome</keyword>
<dbReference type="InterPro" id="IPR025202">
    <property type="entry name" value="PLD-like_dom"/>
</dbReference>
<feature type="active site" evidence="12">
    <location>
        <position position="397"/>
    </location>
</feature>
<dbReference type="AlphaFoldDB" id="A0A2A7MHK6"/>
<evidence type="ECO:0000256" key="8">
    <source>
        <dbReference type="ARBA" id="ARBA00023098"/>
    </source>
</evidence>
<feature type="active site" evidence="12">
    <location>
        <position position="216"/>
    </location>
</feature>
<keyword evidence="6" id="KW-0677">Repeat</keyword>
<keyword evidence="7 12" id="KW-1133">Transmembrane helix</keyword>
<dbReference type="InterPro" id="IPR001736">
    <property type="entry name" value="PLipase_D/transphosphatidylase"/>
</dbReference>
<dbReference type="CDD" id="cd09110">
    <property type="entry name" value="PLDc_CLS_1"/>
    <property type="match status" value="1"/>
</dbReference>
<evidence type="ECO:0000313" key="15">
    <source>
        <dbReference type="EMBL" id="PEG31050.1"/>
    </source>
</evidence>
<feature type="active site" evidence="12">
    <location>
        <position position="402"/>
    </location>
</feature>
<sequence length="477" mass="55201">MEKFIFSLIIVLNFFAIIYMVFKEKRSANSIIAWTLFLYLTPVVGFILYILIGRKMGKTNMFIIKDLHYKLYKSYLKESRQQIEQKNANNSLKNYDMIRFLAGMDYAPYREDNQIDLFTDGNEFFNELLTCLDNAKKCINIEFYIFKNDDIGTKILKILDEKAKSGVEVRLLYDSVGSKSLNKRSLNDFIKHGGKVGEFFPSWLRIINLNMNFRNHRKIVVIDNEIGFIGGFNVGDEYLGKNPRFGYWRDTHIKFTGSSVKDLNLRFFSDWRYATKENVDYLYDLKNDSENLGNTGMQIVSSGPNITNKYEIKLGYLKMIQKAKKYIYIQSPYLIIDNSISDSLKMASLSGVDVKVMIPGKGDHPFVYWANLSYAGELLSSGVKVYHYDKNAFLHAKAVVIDDEICSIGTANMDTRSFELNFEVNAFIYSDEIAIKQRNAFNEDLLKSNELTLNEYKNRSTYSKVKEAFSKLFSSLL</sequence>
<dbReference type="GO" id="GO:0032049">
    <property type="term" value="P:cardiolipin biosynthetic process"/>
    <property type="evidence" value="ECO:0007669"/>
    <property type="project" value="UniProtKB-UniRule"/>
</dbReference>
<dbReference type="PANTHER" id="PTHR21248">
    <property type="entry name" value="CARDIOLIPIN SYNTHASE"/>
    <property type="match status" value="1"/>
</dbReference>
<dbReference type="RefSeq" id="WP_058295214.1">
    <property type="nucleotide sequence ID" value="NZ_CAMRXB010000040.1"/>
</dbReference>
<dbReference type="PANTHER" id="PTHR21248:SF22">
    <property type="entry name" value="PHOSPHOLIPASE D"/>
    <property type="match status" value="1"/>
</dbReference>
<dbReference type="InterPro" id="IPR022924">
    <property type="entry name" value="Cardiolipin_synthase"/>
</dbReference>
<keyword evidence="9 12" id="KW-0472">Membrane</keyword>
<feature type="active site" evidence="12">
    <location>
        <position position="218"/>
    </location>
</feature>
<keyword evidence="8 12" id="KW-0443">Lipid metabolism</keyword>
<dbReference type="CDD" id="cd09112">
    <property type="entry name" value="PLDc_CLS_2"/>
    <property type="match status" value="1"/>
</dbReference>
<evidence type="ECO:0000256" key="12">
    <source>
        <dbReference type="HAMAP-Rule" id="MF_01916"/>
    </source>
</evidence>
<evidence type="ECO:0000256" key="10">
    <source>
        <dbReference type="ARBA" id="ARBA00023209"/>
    </source>
</evidence>
<name>A0A2A7MHK6_9CLOT</name>
<keyword evidence="2 12" id="KW-1003">Cell membrane</keyword>
<comment type="similarity">
    <text evidence="12">Belongs to the phospholipase D family. Cardiolipin synthase subfamily.</text>
</comment>